<dbReference type="GeneTree" id="ENSGT00390000004118"/>
<dbReference type="Proteomes" id="UP000314982">
    <property type="component" value="Unassembled WGS sequence"/>
</dbReference>
<evidence type="ECO:0000313" key="3">
    <source>
        <dbReference type="Ensembl" id="ENSHHUP00000051923.1"/>
    </source>
</evidence>
<protein>
    <submittedName>
        <fullName evidence="3">Nucleolar protein 7</fullName>
    </submittedName>
</protein>
<reference evidence="3" key="3">
    <citation type="submission" date="2025-09" db="UniProtKB">
        <authorList>
            <consortium name="Ensembl"/>
        </authorList>
    </citation>
    <scope>IDENTIFICATION</scope>
</reference>
<dbReference type="Ensembl" id="ENSHHUT00000053751.1">
    <property type="protein sequence ID" value="ENSHHUP00000051923.1"/>
    <property type="gene ID" value="ENSHHUG00000031241.1"/>
</dbReference>
<dbReference type="PANTHER" id="PTHR32337">
    <property type="entry name" value="NUCLEOLAR PROTEIN 7"/>
    <property type="match status" value="1"/>
</dbReference>
<dbReference type="AlphaFoldDB" id="A0A4W5NPU8"/>
<feature type="region of interest" description="Disordered" evidence="1">
    <location>
        <begin position="112"/>
        <end position="155"/>
    </location>
</feature>
<evidence type="ECO:0000313" key="4">
    <source>
        <dbReference type="Proteomes" id="UP000314982"/>
    </source>
</evidence>
<dbReference type="InterPro" id="IPR012579">
    <property type="entry name" value="NOL7_C"/>
</dbReference>
<feature type="domain" description="U3 small nucleolar RNA-associated protein NOL7 C-terminal" evidence="2">
    <location>
        <begin position="167"/>
        <end position="229"/>
    </location>
</feature>
<dbReference type="GO" id="GO:0003723">
    <property type="term" value="F:RNA binding"/>
    <property type="evidence" value="ECO:0007669"/>
    <property type="project" value="TreeGrafter"/>
</dbReference>
<keyword evidence="4" id="KW-1185">Reference proteome</keyword>
<dbReference type="Pfam" id="PF08157">
    <property type="entry name" value="NUC129"/>
    <property type="match status" value="1"/>
</dbReference>
<evidence type="ECO:0000259" key="2">
    <source>
        <dbReference type="Pfam" id="PF08157"/>
    </source>
</evidence>
<reference evidence="4" key="1">
    <citation type="submission" date="2018-06" db="EMBL/GenBank/DDBJ databases">
        <title>Genome assembly of Danube salmon.</title>
        <authorList>
            <person name="Macqueen D.J."/>
            <person name="Gundappa M.K."/>
        </authorList>
    </citation>
    <scope>NUCLEOTIDE SEQUENCE [LARGE SCALE GENOMIC DNA]</scope>
</reference>
<feature type="compositionally biased region" description="Basic and acidic residues" evidence="1">
    <location>
        <begin position="142"/>
        <end position="155"/>
    </location>
</feature>
<sequence length="261" mass="30557">TKRIRSKLVLTTYLILGVYPKNIQKLYFPIGLVQRTIAQLVPTKRRHYFCQRGRERPNSAEDLPPSSRWRFFVASPTKQGVFVWREKDLLKEKRRKRQELFQEQKKRRLLPAHVLEEIDTAPSKKQKLPGDQAESNNEEASEGSKEGYEKETKEGFKGNIRSLKGKYNIMRVADQSSTNSQQQTAMDFIQARLYGPGSQRTTNNKHLSLQNKRGPNKSAAVQFVNKKWGEFPISFNRLWLAQFFHSQYTISTWLTRLKMHQ</sequence>
<evidence type="ECO:0000256" key="1">
    <source>
        <dbReference type="SAM" id="MobiDB-lite"/>
    </source>
</evidence>
<organism evidence="3 4">
    <name type="scientific">Hucho hucho</name>
    <name type="common">huchen</name>
    <dbReference type="NCBI Taxonomy" id="62062"/>
    <lineage>
        <taxon>Eukaryota</taxon>
        <taxon>Metazoa</taxon>
        <taxon>Chordata</taxon>
        <taxon>Craniata</taxon>
        <taxon>Vertebrata</taxon>
        <taxon>Euteleostomi</taxon>
        <taxon>Actinopterygii</taxon>
        <taxon>Neopterygii</taxon>
        <taxon>Teleostei</taxon>
        <taxon>Protacanthopterygii</taxon>
        <taxon>Salmoniformes</taxon>
        <taxon>Salmonidae</taxon>
        <taxon>Salmoninae</taxon>
        <taxon>Hucho</taxon>
    </lineage>
</organism>
<name>A0A4W5NPU8_9TELE</name>
<dbReference type="GO" id="GO:0005730">
    <property type="term" value="C:nucleolus"/>
    <property type="evidence" value="ECO:0007669"/>
    <property type="project" value="TreeGrafter"/>
</dbReference>
<proteinExistence type="predicted"/>
<dbReference type="STRING" id="62062.ENSHHUP00000051923"/>
<reference evidence="3" key="2">
    <citation type="submission" date="2025-08" db="UniProtKB">
        <authorList>
            <consortium name="Ensembl"/>
        </authorList>
    </citation>
    <scope>IDENTIFICATION</scope>
</reference>
<dbReference type="PANTHER" id="PTHR32337:SF2">
    <property type="entry name" value="NUCLEOLAR PROTEIN 7"/>
    <property type="match status" value="1"/>
</dbReference>
<accession>A0A4W5NPU8</accession>